<dbReference type="SUPFAM" id="SSF46565">
    <property type="entry name" value="Chaperone J-domain"/>
    <property type="match status" value="1"/>
</dbReference>
<evidence type="ECO:0000313" key="5">
    <source>
        <dbReference type="EMBL" id="APC40291.1"/>
    </source>
</evidence>
<dbReference type="Proteomes" id="UP000182569">
    <property type="component" value="Chromosome"/>
</dbReference>
<feature type="compositionally biased region" description="Basic and acidic residues" evidence="3">
    <location>
        <begin position="80"/>
        <end position="93"/>
    </location>
</feature>
<dbReference type="PROSITE" id="PS50076">
    <property type="entry name" value="DNAJ_2"/>
    <property type="match status" value="1"/>
</dbReference>
<dbReference type="PRINTS" id="PR00625">
    <property type="entry name" value="JDOMAIN"/>
</dbReference>
<evidence type="ECO:0000256" key="3">
    <source>
        <dbReference type="SAM" id="MobiDB-lite"/>
    </source>
</evidence>
<dbReference type="Pfam" id="PF00226">
    <property type="entry name" value="DnaJ"/>
    <property type="match status" value="1"/>
</dbReference>
<dbReference type="PROSITE" id="PS00636">
    <property type="entry name" value="DNAJ_1"/>
    <property type="match status" value="1"/>
</dbReference>
<reference evidence="6" key="1">
    <citation type="journal article" date="2016" name="Front. Microbiol.">
        <title>Complete Genome Sequence of Clostridium estertheticum DSM 8809, a Microbe Identified in Spoiled Vacuum Packed Beef.</title>
        <authorList>
            <person name="Yu Z."/>
            <person name="Gunn L."/>
            <person name="Brennan E."/>
            <person name="Reid R."/>
            <person name="Wall P.G."/>
            <person name="Gaora O.P."/>
            <person name="Hurley D."/>
            <person name="Bolton D."/>
            <person name="Fanning S."/>
        </authorList>
    </citation>
    <scope>NUCLEOTIDE SEQUENCE [LARGE SCALE GENOMIC DNA]</scope>
    <source>
        <strain evidence="6">DSM 8809</strain>
    </source>
</reference>
<keyword evidence="1" id="KW-0235">DNA replication</keyword>
<dbReference type="CDD" id="cd06257">
    <property type="entry name" value="DnaJ"/>
    <property type="match status" value="1"/>
</dbReference>
<proteinExistence type="predicted"/>
<dbReference type="InterPro" id="IPR001623">
    <property type="entry name" value="DnaJ_domain"/>
</dbReference>
<feature type="domain" description="J" evidence="4">
    <location>
        <begin position="3"/>
        <end position="68"/>
    </location>
</feature>
<feature type="region of interest" description="Disordered" evidence="3">
    <location>
        <begin position="71"/>
        <end position="99"/>
    </location>
</feature>
<dbReference type="InterPro" id="IPR018253">
    <property type="entry name" value="DnaJ_domain_CS"/>
</dbReference>
<dbReference type="SMART" id="SM00271">
    <property type="entry name" value="DnaJ"/>
    <property type="match status" value="1"/>
</dbReference>
<name>A0A1J0GG59_9CLOT</name>
<keyword evidence="2" id="KW-0143">Chaperone</keyword>
<evidence type="ECO:0000313" key="6">
    <source>
        <dbReference type="Proteomes" id="UP000182569"/>
    </source>
</evidence>
<evidence type="ECO:0000256" key="1">
    <source>
        <dbReference type="ARBA" id="ARBA00022705"/>
    </source>
</evidence>
<organism evidence="5 6">
    <name type="scientific">Clostridium estertheticum subsp. estertheticum</name>
    <dbReference type="NCBI Taxonomy" id="1552"/>
    <lineage>
        <taxon>Bacteria</taxon>
        <taxon>Bacillati</taxon>
        <taxon>Bacillota</taxon>
        <taxon>Clostridia</taxon>
        <taxon>Eubacteriales</taxon>
        <taxon>Clostridiaceae</taxon>
        <taxon>Clostridium</taxon>
    </lineage>
</organism>
<accession>A0A1J0GG59</accession>
<dbReference type="PANTHER" id="PTHR44145:SF3">
    <property type="entry name" value="DNAJ HOMOLOG SUBFAMILY A MEMBER 3, MITOCHONDRIAL"/>
    <property type="match status" value="1"/>
</dbReference>
<evidence type="ECO:0000256" key="2">
    <source>
        <dbReference type="ARBA" id="ARBA00023186"/>
    </source>
</evidence>
<dbReference type="STRING" id="1552.A7L45_09540"/>
<sequence>MKNFYEILQVSPKATKDEIKKVYRGLVKKYHPDTNINDNTLGAKFQEINEAYSILSDEKLKKQYDEKLYNIKQNTSKQNKNTESKGNKKDNRNVDNNMENIHNKFEEFFGFSANTDNVKKDFLHEKEKNPIDTSQLFNNFFKNK</sequence>
<dbReference type="AlphaFoldDB" id="A0A1J0GG59"/>
<keyword evidence="6" id="KW-1185">Reference proteome</keyword>
<dbReference type="GO" id="GO:0006260">
    <property type="term" value="P:DNA replication"/>
    <property type="evidence" value="ECO:0007669"/>
    <property type="project" value="UniProtKB-KW"/>
</dbReference>
<evidence type="ECO:0000259" key="4">
    <source>
        <dbReference type="PROSITE" id="PS50076"/>
    </source>
</evidence>
<dbReference type="InterPro" id="IPR036869">
    <property type="entry name" value="J_dom_sf"/>
</dbReference>
<dbReference type="Gene3D" id="1.10.287.110">
    <property type="entry name" value="DnaJ domain"/>
    <property type="match status" value="1"/>
</dbReference>
<dbReference type="RefSeq" id="WP_071612583.1">
    <property type="nucleotide sequence ID" value="NZ_CP015756.1"/>
</dbReference>
<dbReference type="KEGG" id="ceu:A7L45_09540"/>
<gene>
    <name evidence="5" type="ORF">A7L45_09540</name>
</gene>
<dbReference type="InterPro" id="IPR051938">
    <property type="entry name" value="Apopto_cytoskel_mod"/>
</dbReference>
<dbReference type="EMBL" id="CP015756">
    <property type="protein sequence ID" value="APC40291.1"/>
    <property type="molecule type" value="Genomic_DNA"/>
</dbReference>
<protein>
    <recommendedName>
        <fullName evidence="4">J domain-containing protein</fullName>
    </recommendedName>
</protein>
<dbReference type="PANTHER" id="PTHR44145">
    <property type="entry name" value="DNAJ HOMOLOG SUBFAMILY A MEMBER 3, MITOCHONDRIAL"/>
    <property type="match status" value="1"/>
</dbReference>
<dbReference type="OrthoDB" id="9779889at2"/>